<reference evidence="1 2" key="1">
    <citation type="journal article" date="2024" name="bioRxiv">
        <title>A reference genome for Trichogramma kaykai: A tiny desert-dwelling parasitoid wasp with competing sex-ratio distorters.</title>
        <authorList>
            <person name="Culotta J."/>
            <person name="Lindsey A.R."/>
        </authorList>
    </citation>
    <scope>NUCLEOTIDE SEQUENCE [LARGE SCALE GENOMIC DNA]</scope>
    <source>
        <strain evidence="1 2">KSX58</strain>
    </source>
</reference>
<dbReference type="AlphaFoldDB" id="A0ABD2WTF1"/>
<accession>A0ABD2WTF1</accession>
<comment type="caution">
    <text evidence="1">The sequence shown here is derived from an EMBL/GenBank/DDBJ whole genome shotgun (WGS) entry which is preliminary data.</text>
</comment>
<dbReference type="Proteomes" id="UP001627154">
    <property type="component" value="Unassembled WGS sequence"/>
</dbReference>
<protein>
    <submittedName>
        <fullName evidence="1">Uncharacterized protein</fullName>
    </submittedName>
</protein>
<proteinExistence type="predicted"/>
<dbReference type="EMBL" id="JBJJXI010000077">
    <property type="protein sequence ID" value="KAL3395864.1"/>
    <property type="molecule type" value="Genomic_DNA"/>
</dbReference>
<sequence>MYIPSSTISLAQQKPSRLSALVSFLAVREDFLDTNARLGRHRFVSRARGPTFFIIHHGISNLSSVSFLDFSPGS</sequence>
<gene>
    <name evidence="1" type="ORF">TKK_010173</name>
</gene>
<evidence type="ECO:0000313" key="2">
    <source>
        <dbReference type="Proteomes" id="UP001627154"/>
    </source>
</evidence>
<evidence type="ECO:0000313" key="1">
    <source>
        <dbReference type="EMBL" id="KAL3395864.1"/>
    </source>
</evidence>
<keyword evidence="2" id="KW-1185">Reference proteome</keyword>
<name>A0ABD2WTF1_9HYME</name>
<organism evidence="1 2">
    <name type="scientific">Trichogramma kaykai</name>
    <dbReference type="NCBI Taxonomy" id="54128"/>
    <lineage>
        <taxon>Eukaryota</taxon>
        <taxon>Metazoa</taxon>
        <taxon>Ecdysozoa</taxon>
        <taxon>Arthropoda</taxon>
        <taxon>Hexapoda</taxon>
        <taxon>Insecta</taxon>
        <taxon>Pterygota</taxon>
        <taxon>Neoptera</taxon>
        <taxon>Endopterygota</taxon>
        <taxon>Hymenoptera</taxon>
        <taxon>Apocrita</taxon>
        <taxon>Proctotrupomorpha</taxon>
        <taxon>Chalcidoidea</taxon>
        <taxon>Trichogrammatidae</taxon>
        <taxon>Trichogramma</taxon>
    </lineage>
</organism>